<feature type="chain" id="PRO_5032834632" description="Secreted protein" evidence="1">
    <location>
        <begin position="32"/>
        <end position="68"/>
    </location>
</feature>
<comment type="caution">
    <text evidence="2">The sequence shown here is derived from an EMBL/GenBank/DDBJ whole genome shotgun (WGS) entry which is preliminary data.</text>
</comment>
<organism evidence="2 3">
    <name type="scientific">Adineta ricciae</name>
    <name type="common">Rotifer</name>
    <dbReference type="NCBI Taxonomy" id="249248"/>
    <lineage>
        <taxon>Eukaryota</taxon>
        <taxon>Metazoa</taxon>
        <taxon>Spiralia</taxon>
        <taxon>Gnathifera</taxon>
        <taxon>Rotifera</taxon>
        <taxon>Eurotatoria</taxon>
        <taxon>Bdelloidea</taxon>
        <taxon>Adinetida</taxon>
        <taxon>Adinetidae</taxon>
        <taxon>Adineta</taxon>
    </lineage>
</organism>
<feature type="signal peptide" evidence="1">
    <location>
        <begin position="1"/>
        <end position="31"/>
    </location>
</feature>
<reference evidence="2" key="1">
    <citation type="submission" date="2021-02" db="EMBL/GenBank/DDBJ databases">
        <authorList>
            <person name="Nowell W R."/>
        </authorList>
    </citation>
    <scope>NUCLEOTIDE SEQUENCE</scope>
</reference>
<evidence type="ECO:0000313" key="2">
    <source>
        <dbReference type="EMBL" id="CAF1125202.1"/>
    </source>
</evidence>
<keyword evidence="1" id="KW-0732">Signal</keyword>
<evidence type="ECO:0008006" key="4">
    <source>
        <dbReference type="Google" id="ProtNLM"/>
    </source>
</evidence>
<evidence type="ECO:0000313" key="3">
    <source>
        <dbReference type="Proteomes" id="UP000663852"/>
    </source>
</evidence>
<dbReference type="AlphaFoldDB" id="A0A814QVJ8"/>
<accession>A0A814QVJ8</accession>
<protein>
    <recommendedName>
        <fullName evidence="4">Secreted protein</fullName>
    </recommendedName>
</protein>
<name>A0A814QVJ8_ADIRI</name>
<sequence>MSLSFLAMVQLTLFLLNFPLLTIKIFSISHACYPYISNVYKHSDTEIFNNNGSFACTLYLELIHSHQR</sequence>
<gene>
    <name evidence="2" type="ORF">EDS130_LOCUS21271</name>
</gene>
<proteinExistence type="predicted"/>
<dbReference type="EMBL" id="CAJNOJ010000107">
    <property type="protein sequence ID" value="CAF1125202.1"/>
    <property type="molecule type" value="Genomic_DNA"/>
</dbReference>
<dbReference type="Proteomes" id="UP000663852">
    <property type="component" value="Unassembled WGS sequence"/>
</dbReference>
<evidence type="ECO:0000256" key="1">
    <source>
        <dbReference type="SAM" id="SignalP"/>
    </source>
</evidence>